<sequence>MFQKYKNLLDLILTERPKIQKVYASLLPRCANRRHGNRNEAFIHRFNSEACDFNSHLRCFCRRSRQVFFHDHALEWLPSVRVLAAGGLHPSFEGVALMASHIKQLCFRKSADVASTSRLDHMASCHAGQASSVLPPSAPELLTRDSPPILQQHPQDYSTSIIPTSKPKRRQQSTRKRSGSVPSSHRYSLINGSQAKTATSQN</sequence>
<comment type="caution">
    <text evidence="1">The sequence shown here is derived from an EMBL/GenBank/DDBJ whole genome shotgun (WGS) entry which is preliminary data.</text>
</comment>
<evidence type="ECO:0000313" key="2">
    <source>
        <dbReference type="Proteomes" id="UP000821865"/>
    </source>
</evidence>
<protein>
    <submittedName>
        <fullName evidence="1">Uncharacterized protein</fullName>
    </submittedName>
</protein>
<reference evidence="1" key="1">
    <citation type="submission" date="2020-05" db="EMBL/GenBank/DDBJ databases">
        <title>Large-scale comparative analyses of tick genomes elucidate their genetic diversity and vector capacities.</title>
        <authorList>
            <person name="Jia N."/>
            <person name="Wang J."/>
            <person name="Shi W."/>
            <person name="Du L."/>
            <person name="Sun Y."/>
            <person name="Zhan W."/>
            <person name="Jiang J."/>
            <person name="Wang Q."/>
            <person name="Zhang B."/>
            <person name="Ji P."/>
            <person name="Sakyi L.B."/>
            <person name="Cui X."/>
            <person name="Yuan T."/>
            <person name="Jiang B."/>
            <person name="Yang W."/>
            <person name="Lam T.T.-Y."/>
            <person name="Chang Q."/>
            <person name="Ding S."/>
            <person name="Wang X."/>
            <person name="Zhu J."/>
            <person name="Ruan X."/>
            <person name="Zhao L."/>
            <person name="Wei J."/>
            <person name="Que T."/>
            <person name="Du C."/>
            <person name="Cheng J."/>
            <person name="Dai P."/>
            <person name="Han X."/>
            <person name="Huang E."/>
            <person name="Gao Y."/>
            <person name="Liu J."/>
            <person name="Shao H."/>
            <person name="Ye R."/>
            <person name="Li L."/>
            <person name="Wei W."/>
            <person name="Wang X."/>
            <person name="Wang C."/>
            <person name="Yang T."/>
            <person name="Huo Q."/>
            <person name="Li W."/>
            <person name="Guo W."/>
            <person name="Chen H."/>
            <person name="Zhou L."/>
            <person name="Ni X."/>
            <person name="Tian J."/>
            <person name="Zhou Y."/>
            <person name="Sheng Y."/>
            <person name="Liu T."/>
            <person name="Pan Y."/>
            <person name="Xia L."/>
            <person name="Li J."/>
            <person name="Zhao F."/>
            <person name="Cao W."/>
        </authorList>
    </citation>
    <scope>NUCLEOTIDE SEQUENCE</scope>
    <source>
        <strain evidence="1">Dsil-2018</strain>
    </source>
</reference>
<dbReference type="Proteomes" id="UP000821865">
    <property type="component" value="Chromosome 3"/>
</dbReference>
<evidence type="ECO:0000313" key="1">
    <source>
        <dbReference type="EMBL" id="KAH7959155.1"/>
    </source>
</evidence>
<gene>
    <name evidence="1" type="ORF">HPB49_008964</name>
</gene>
<accession>A0ACB8D3Z9</accession>
<keyword evidence="2" id="KW-1185">Reference proteome</keyword>
<proteinExistence type="predicted"/>
<organism evidence="1 2">
    <name type="scientific">Dermacentor silvarum</name>
    <name type="common">Tick</name>
    <dbReference type="NCBI Taxonomy" id="543639"/>
    <lineage>
        <taxon>Eukaryota</taxon>
        <taxon>Metazoa</taxon>
        <taxon>Ecdysozoa</taxon>
        <taxon>Arthropoda</taxon>
        <taxon>Chelicerata</taxon>
        <taxon>Arachnida</taxon>
        <taxon>Acari</taxon>
        <taxon>Parasitiformes</taxon>
        <taxon>Ixodida</taxon>
        <taxon>Ixodoidea</taxon>
        <taxon>Ixodidae</taxon>
        <taxon>Rhipicephalinae</taxon>
        <taxon>Dermacentor</taxon>
    </lineage>
</organism>
<name>A0ACB8D3Z9_DERSI</name>
<dbReference type="EMBL" id="CM023472">
    <property type="protein sequence ID" value="KAH7959155.1"/>
    <property type="molecule type" value="Genomic_DNA"/>
</dbReference>